<keyword evidence="2" id="KW-1185">Reference proteome</keyword>
<dbReference type="EMBL" id="JBHSMJ010000005">
    <property type="protein sequence ID" value="MFC5447027.1"/>
    <property type="molecule type" value="Genomic_DNA"/>
</dbReference>
<organism evidence="1 2">
    <name type="scientific">Paenibacillus aestuarii</name>
    <dbReference type="NCBI Taxonomy" id="516965"/>
    <lineage>
        <taxon>Bacteria</taxon>
        <taxon>Bacillati</taxon>
        <taxon>Bacillota</taxon>
        <taxon>Bacilli</taxon>
        <taxon>Bacillales</taxon>
        <taxon>Paenibacillaceae</taxon>
        <taxon>Paenibacillus</taxon>
    </lineage>
</organism>
<evidence type="ECO:0000313" key="2">
    <source>
        <dbReference type="Proteomes" id="UP001596044"/>
    </source>
</evidence>
<dbReference type="RefSeq" id="WP_270881489.1">
    <property type="nucleotide sequence ID" value="NZ_JAQFVF010000053.1"/>
</dbReference>
<reference evidence="2" key="1">
    <citation type="journal article" date="2019" name="Int. J. Syst. Evol. Microbiol.">
        <title>The Global Catalogue of Microorganisms (GCM) 10K type strain sequencing project: providing services to taxonomists for standard genome sequencing and annotation.</title>
        <authorList>
            <consortium name="The Broad Institute Genomics Platform"/>
            <consortium name="The Broad Institute Genome Sequencing Center for Infectious Disease"/>
            <person name="Wu L."/>
            <person name="Ma J."/>
        </authorList>
    </citation>
    <scope>NUCLEOTIDE SEQUENCE [LARGE SCALE GENOMIC DNA]</scope>
    <source>
        <strain evidence="2">KACC 11904</strain>
    </source>
</reference>
<protein>
    <recommendedName>
        <fullName evidence="3">Integrase</fullName>
    </recommendedName>
</protein>
<comment type="caution">
    <text evidence="1">The sequence shown here is derived from an EMBL/GenBank/DDBJ whole genome shotgun (WGS) entry which is preliminary data.</text>
</comment>
<sequence length="65" mass="7634">MILSELWHHYEADKRIQGFSPNTLKVYALQLKMLITNLGDLDISELTLILLKEKGFKAKRSLFHY</sequence>
<evidence type="ECO:0008006" key="3">
    <source>
        <dbReference type="Google" id="ProtNLM"/>
    </source>
</evidence>
<proteinExistence type="predicted"/>
<evidence type="ECO:0000313" key="1">
    <source>
        <dbReference type="EMBL" id="MFC5447027.1"/>
    </source>
</evidence>
<name>A0ABW0K1X6_9BACL</name>
<accession>A0ABW0K1X6</accession>
<dbReference type="Proteomes" id="UP001596044">
    <property type="component" value="Unassembled WGS sequence"/>
</dbReference>
<gene>
    <name evidence="1" type="ORF">ACFPOG_02070</name>
</gene>